<comment type="similarity">
    <text evidence="6">Belongs to the heme-containing dehydratase family.</text>
</comment>
<dbReference type="Pfam" id="PF13816">
    <property type="entry name" value="Dehydratase_hem"/>
    <property type="match status" value="1"/>
</dbReference>
<dbReference type="Proteomes" id="UP001569428">
    <property type="component" value="Unassembled WGS sequence"/>
</dbReference>
<reference evidence="7 8" key="1">
    <citation type="submission" date="2024-08" db="EMBL/GenBank/DDBJ databases">
        <authorList>
            <person name="Ishaq N."/>
        </authorList>
    </citation>
    <scope>NUCLEOTIDE SEQUENCE [LARGE SCALE GENOMIC DNA]</scope>
    <source>
        <strain evidence="7 8">DSM 18651</strain>
    </source>
</reference>
<dbReference type="InterPro" id="IPR025702">
    <property type="entry name" value="OXD"/>
</dbReference>
<evidence type="ECO:0000256" key="4">
    <source>
        <dbReference type="ARBA" id="ARBA00023004"/>
    </source>
</evidence>
<keyword evidence="3" id="KW-0479">Metal-binding</keyword>
<comment type="cofactor">
    <cofactor evidence="1">
        <name>heme b</name>
        <dbReference type="ChEBI" id="CHEBI:60344"/>
    </cofactor>
</comment>
<evidence type="ECO:0000313" key="8">
    <source>
        <dbReference type="Proteomes" id="UP001569428"/>
    </source>
</evidence>
<accession>A0ABV4P711</accession>
<protein>
    <submittedName>
        <fullName evidence="7">Phenylacetaldoxime dehydratase family protein</fullName>
    </submittedName>
</protein>
<proteinExistence type="inferred from homology"/>
<organism evidence="7 8">
    <name type="scientific">Microbulbifer epialgicus</name>
    <dbReference type="NCBI Taxonomy" id="393907"/>
    <lineage>
        <taxon>Bacteria</taxon>
        <taxon>Pseudomonadati</taxon>
        <taxon>Pseudomonadota</taxon>
        <taxon>Gammaproteobacteria</taxon>
        <taxon>Cellvibrionales</taxon>
        <taxon>Microbulbiferaceae</taxon>
        <taxon>Microbulbifer</taxon>
    </lineage>
</organism>
<evidence type="ECO:0000256" key="2">
    <source>
        <dbReference type="ARBA" id="ARBA00022617"/>
    </source>
</evidence>
<evidence type="ECO:0000256" key="1">
    <source>
        <dbReference type="ARBA" id="ARBA00001970"/>
    </source>
</evidence>
<evidence type="ECO:0000256" key="5">
    <source>
        <dbReference type="ARBA" id="ARBA00023239"/>
    </source>
</evidence>
<keyword evidence="4" id="KW-0408">Iron</keyword>
<keyword evidence="5" id="KW-0456">Lyase</keyword>
<dbReference type="RefSeq" id="WP_371841614.1">
    <property type="nucleotide sequence ID" value="NZ_JBGMEK010000140.1"/>
</dbReference>
<gene>
    <name evidence="7" type="ORF">ACCI49_23195</name>
</gene>
<comment type="caution">
    <text evidence="7">The sequence shown here is derived from an EMBL/GenBank/DDBJ whole genome shotgun (WGS) entry which is preliminary data.</text>
</comment>
<evidence type="ECO:0000256" key="3">
    <source>
        <dbReference type="ARBA" id="ARBA00022723"/>
    </source>
</evidence>
<dbReference type="EMBL" id="JBGMEK010000140">
    <property type="protein sequence ID" value="MFA0813795.1"/>
    <property type="molecule type" value="Genomic_DNA"/>
</dbReference>
<name>A0ABV4P711_9GAMM</name>
<evidence type="ECO:0000313" key="7">
    <source>
        <dbReference type="EMBL" id="MFA0813795.1"/>
    </source>
</evidence>
<keyword evidence="2" id="KW-0349">Heme</keyword>
<sequence length="324" mass="36618">MKNRPENFVPPYPAWELKLPSSTWYVQCQVALQFASGCRDDSLFRLLAEYLSSSEGLMHYERAGHIDVQGAYNDIAIAYWSSEESMSKWLNENSVKLLDSIEGKSGFWYEALAAPRTHFEVSSSTPEADWGIFRHFDICEQRDHAYWGAMRDRISAAEKDGLPGQLQTLQPLPVGERSEKEIPLPGNLCMIRTVQGYSTASPDERNAYQESLRLKYEQGVSYLDANPIQSRCLSARLLCDEQPALGRPDTETIAWFASLADLENWVHHHSTHKAIYASAQQYANRFAPGMHLLLSHEVAIVPQGKGRAVYHGCHPDTGLRPFLK</sequence>
<keyword evidence="8" id="KW-1185">Reference proteome</keyword>
<evidence type="ECO:0000256" key="6">
    <source>
        <dbReference type="ARBA" id="ARBA00034312"/>
    </source>
</evidence>